<gene>
    <name evidence="3" type="ORF">PoMZ_07159</name>
</gene>
<reference evidence="3 4" key="1">
    <citation type="journal article" date="2019" name="Mol. Biol. Evol.">
        <title>Blast fungal genomes show frequent chromosomal changes, gene gains and losses, and effector gene turnover.</title>
        <authorList>
            <person name="Gomez Luciano L.B."/>
            <person name="Jason Tsai I."/>
            <person name="Chuma I."/>
            <person name="Tosa Y."/>
            <person name="Chen Y.H."/>
            <person name="Li J.Y."/>
            <person name="Li M.Y."/>
            <person name="Jade Lu M.Y."/>
            <person name="Nakayashiki H."/>
            <person name="Li W.H."/>
        </authorList>
    </citation>
    <scope>NUCLEOTIDE SEQUENCE [LARGE SCALE GENOMIC DNA]</scope>
    <source>
        <strain evidence="3">MZ5-1-6</strain>
    </source>
</reference>
<proteinExistence type="predicted"/>
<accession>A0A4P7NEF9</accession>
<sequence length="166" mass="17318">MQFSTIFLPVVLAALQASGVSAGDESIGSTSPRRPGSPTDRGSLLAAGGSPGSRSAPATDGALPPRDQGMVGFGPIPSARNRKKFPQPNIVPGPSGTAAHPEGPMCIITLVRPFGRSKSLPLRAGVEGIPDGWSWKWRKAPYAQDKKKSRVFGGLGRFGRTSQRTG</sequence>
<feature type="signal peptide" evidence="2">
    <location>
        <begin position="1"/>
        <end position="22"/>
    </location>
</feature>
<keyword evidence="2" id="KW-0732">Signal</keyword>
<organism evidence="3 4">
    <name type="scientific">Pyricularia oryzae</name>
    <name type="common">Rice blast fungus</name>
    <name type="synonym">Magnaporthe oryzae</name>
    <dbReference type="NCBI Taxonomy" id="318829"/>
    <lineage>
        <taxon>Eukaryota</taxon>
        <taxon>Fungi</taxon>
        <taxon>Dikarya</taxon>
        <taxon>Ascomycota</taxon>
        <taxon>Pezizomycotina</taxon>
        <taxon>Sordariomycetes</taxon>
        <taxon>Sordariomycetidae</taxon>
        <taxon>Magnaporthales</taxon>
        <taxon>Pyriculariaceae</taxon>
        <taxon>Pyricularia</taxon>
    </lineage>
</organism>
<name>A0A4P7NEF9_PYROR</name>
<evidence type="ECO:0000256" key="1">
    <source>
        <dbReference type="SAM" id="MobiDB-lite"/>
    </source>
</evidence>
<dbReference type="Proteomes" id="UP000294847">
    <property type="component" value="Chromosome 4"/>
</dbReference>
<evidence type="ECO:0000313" key="3">
    <source>
        <dbReference type="EMBL" id="QBZ60221.1"/>
    </source>
</evidence>
<dbReference type="AlphaFoldDB" id="A0A4P7NEF9"/>
<feature type="chain" id="PRO_5043377589" evidence="2">
    <location>
        <begin position="23"/>
        <end position="166"/>
    </location>
</feature>
<dbReference type="EMBL" id="CP034207">
    <property type="protein sequence ID" value="QBZ60221.1"/>
    <property type="molecule type" value="Genomic_DNA"/>
</dbReference>
<evidence type="ECO:0000256" key="2">
    <source>
        <dbReference type="SAM" id="SignalP"/>
    </source>
</evidence>
<feature type="compositionally biased region" description="Low complexity" evidence="1">
    <location>
        <begin position="41"/>
        <end position="58"/>
    </location>
</feature>
<feature type="region of interest" description="Disordered" evidence="1">
    <location>
        <begin position="20"/>
        <end position="99"/>
    </location>
</feature>
<evidence type="ECO:0000313" key="4">
    <source>
        <dbReference type="Proteomes" id="UP000294847"/>
    </source>
</evidence>
<protein>
    <submittedName>
        <fullName evidence="3">Uncharacterized protein</fullName>
    </submittedName>
</protein>